<organism evidence="1 2">
    <name type="scientific">Trema orientale</name>
    <name type="common">Charcoal tree</name>
    <name type="synonym">Celtis orientalis</name>
    <dbReference type="NCBI Taxonomy" id="63057"/>
    <lineage>
        <taxon>Eukaryota</taxon>
        <taxon>Viridiplantae</taxon>
        <taxon>Streptophyta</taxon>
        <taxon>Embryophyta</taxon>
        <taxon>Tracheophyta</taxon>
        <taxon>Spermatophyta</taxon>
        <taxon>Magnoliopsida</taxon>
        <taxon>eudicotyledons</taxon>
        <taxon>Gunneridae</taxon>
        <taxon>Pentapetalae</taxon>
        <taxon>rosids</taxon>
        <taxon>fabids</taxon>
        <taxon>Rosales</taxon>
        <taxon>Cannabaceae</taxon>
        <taxon>Trema</taxon>
    </lineage>
</organism>
<protein>
    <submittedName>
        <fullName evidence="1">Uncharacterized protein</fullName>
    </submittedName>
</protein>
<keyword evidence="2" id="KW-1185">Reference proteome</keyword>
<dbReference type="InParanoid" id="A0A2P5B4X6"/>
<accession>A0A2P5B4X6</accession>
<dbReference type="Proteomes" id="UP000237000">
    <property type="component" value="Unassembled WGS sequence"/>
</dbReference>
<dbReference type="AlphaFoldDB" id="A0A2P5B4X6"/>
<sequence length="39" mass="4360">MVLSEPTSRSVVLSTYHDHLLVEKVVWKMGMELSATDLG</sequence>
<name>A0A2P5B4X6_TREOI</name>
<gene>
    <name evidence="1" type="ORF">TorRG33x02_332840</name>
</gene>
<evidence type="ECO:0000313" key="2">
    <source>
        <dbReference type="Proteomes" id="UP000237000"/>
    </source>
</evidence>
<dbReference type="OrthoDB" id="10483888at2759"/>
<proteinExistence type="predicted"/>
<evidence type="ECO:0000313" key="1">
    <source>
        <dbReference type="EMBL" id="PON43844.1"/>
    </source>
</evidence>
<comment type="caution">
    <text evidence="1">The sequence shown here is derived from an EMBL/GenBank/DDBJ whole genome shotgun (WGS) entry which is preliminary data.</text>
</comment>
<dbReference type="EMBL" id="JXTC01000606">
    <property type="protein sequence ID" value="PON43844.1"/>
    <property type="molecule type" value="Genomic_DNA"/>
</dbReference>
<reference evidence="2" key="1">
    <citation type="submission" date="2016-06" db="EMBL/GenBank/DDBJ databases">
        <title>Parallel loss of symbiosis genes in relatives of nitrogen-fixing non-legume Parasponia.</title>
        <authorList>
            <person name="Van Velzen R."/>
            <person name="Holmer R."/>
            <person name="Bu F."/>
            <person name="Rutten L."/>
            <person name="Van Zeijl A."/>
            <person name="Liu W."/>
            <person name="Santuari L."/>
            <person name="Cao Q."/>
            <person name="Sharma T."/>
            <person name="Shen D."/>
            <person name="Roswanjaya Y."/>
            <person name="Wardhani T."/>
            <person name="Kalhor M.S."/>
            <person name="Jansen J."/>
            <person name="Van den Hoogen J."/>
            <person name="Gungor B."/>
            <person name="Hartog M."/>
            <person name="Hontelez J."/>
            <person name="Verver J."/>
            <person name="Yang W.-C."/>
            <person name="Schijlen E."/>
            <person name="Repin R."/>
            <person name="Schilthuizen M."/>
            <person name="Schranz E."/>
            <person name="Heidstra R."/>
            <person name="Miyata K."/>
            <person name="Fedorova E."/>
            <person name="Kohlen W."/>
            <person name="Bisseling T."/>
            <person name="Smit S."/>
            <person name="Geurts R."/>
        </authorList>
    </citation>
    <scope>NUCLEOTIDE SEQUENCE [LARGE SCALE GENOMIC DNA]</scope>
    <source>
        <strain evidence="2">cv. RG33-2</strain>
    </source>
</reference>